<protein>
    <recommendedName>
        <fullName evidence="1">Reverse transcriptase domain-containing protein</fullName>
    </recommendedName>
</protein>
<dbReference type="InterPro" id="IPR000477">
    <property type="entry name" value="RT_dom"/>
</dbReference>
<organism evidence="2 3">
    <name type="scientific">Tanacetum coccineum</name>
    <dbReference type="NCBI Taxonomy" id="301880"/>
    <lineage>
        <taxon>Eukaryota</taxon>
        <taxon>Viridiplantae</taxon>
        <taxon>Streptophyta</taxon>
        <taxon>Embryophyta</taxon>
        <taxon>Tracheophyta</taxon>
        <taxon>Spermatophyta</taxon>
        <taxon>Magnoliopsida</taxon>
        <taxon>eudicotyledons</taxon>
        <taxon>Gunneridae</taxon>
        <taxon>Pentapetalae</taxon>
        <taxon>asterids</taxon>
        <taxon>campanulids</taxon>
        <taxon>Asterales</taxon>
        <taxon>Asteraceae</taxon>
        <taxon>Asteroideae</taxon>
        <taxon>Anthemideae</taxon>
        <taxon>Anthemidinae</taxon>
        <taxon>Tanacetum</taxon>
    </lineage>
</organism>
<accession>A0ABQ5DWK7</accession>
<name>A0ABQ5DWK7_9ASTR</name>
<reference evidence="2" key="2">
    <citation type="submission" date="2022-01" db="EMBL/GenBank/DDBJ databases">
        <authorList>
            <person name="Yamashiro T."/>
            <person name="Shiraishi A."/>
            <person name="Satake H."/>
            <person name="Nakayama K."/>
        </authorList>
    </citation>
    <scope>NUCLEOTIDE SEQUENCE</scope>
</reference>
<dbReference type="SUPFAM" id="SSF56672">
    <property type="entry name" value="DNA/RNA polymerases"/>
    <property type="match status" value="1"/>
</dbReference>
<evidence type="ECO:0000313" key="3">
    <source>
        <dbReference type="Proteomes" id="UP001151760"/>
    </source>
</evidence>
<dbReference type="Proteomes" id="UP001151760">
    <property type="component" value="Unassembled WGS sequence"/>
</dbReference>
<dbReference type="PANTHER" id="PTHR24559:SF444">
    <property type="entry name" value="REVERSE TRANSCRIPTASE DOMAIN-CONTAINING PROTEIN"/>
    <property type="match status" value="1"/>
</dbReference>
<feature type="domain" description="Reverse transcriptase" evidence="1">
    <location>
        <begin position="73"/>
        <end position="143"/>
    </location>
</feature>
<reference evidence="2" key="1">
    <citation type="journal article" date="2022" name="Int. J. Mol. Sci.">
        <title>Draft Genome of Tanacetum Coccineum: Genomic Comparison of Closely Related Tanacetum-Family Plants.</title>
        <authorList>
            <person name="Yamashiro T."/>
            <person name="Shiraishi A."/>
            <person name="Nakayama K."/>
            <person name="Satake H."/>
        </authorList>
    </citation>
    <scope>NUCLEOTIDE SEQUENCE</scope>
</reference>
<dbReference type="InterPro" id="IPR053134">
    <property type="entry name" value="RNA-dir_DNA_polymerase"/>
</dbReference>
<dbReference type="EMBL" id="BQNB010015743">
    <property type="protein sequence ID" value="GJT43601.1"/>
    <property type="molecule type" value="Genomic_DNA"/>
</dbReference>
<evidence type="ECO:0000313" key="2">
    <source>
        <dbReference type="EMBL" id="GJT43601.1"/>
    </source>
</evidence>
<gene>
    <name evidence="2" type="ORF">Tco_0952316</name>
</gene>
<evidence type="ECO:0000259" key="1">
    <source>
        <dbReference type="Pfam" id="PF00078"/>
    </source>
</evidence>
<proteinExistence type="predicted"/>
<comment type="caution">
    <text evidence="2">The sequence shown here is derived from an EMBL/GenBank/DDBJ whole genome shotgun (WGS) entry which is preliminary data.</text>
</comment>
<keyword evidence="3" id="KW-1185">Reference proteome</keyword>
<dbReference type="InterPro" id="IPR043128">
    <property type="entry name" value="Rev_trsase/Diguanyl_cyclase"/>
</dbReference>
<dbReference type="InterPro" id="IPR043502">
    <property type="entry name" value="DNA/RNA_pol_sf"/>
</dbReference>
<sequence length="575" mass="66582">MNDDFKPAIQHQRRVNPKIHEVIKKEVIKLLDAGLIYPISDSLWVSPVHYMPKKGGMTVVTNEDNELIPTRLVTRWRVCIDYWKLNDATRKDHFPLPFMDQMLEHLAGNEYYCFLDGFSEYFQIPIDPQYQEKTTFTCPYKTCMMAIFHDMIEETMEVFMDDFSVFGDSFSSSLSHLDKILKRAKVNVIAKLPHPISCSKGVQSSYRINRASILGAPDWDLPFEIMCDASDFAVGAVLGQQFDVIIRDKKAENLVADHWSRLENPHQGDLEKKEINETFPLETLRMISFHGDSSTPWFADIANYHAGNFVVLFGVDLSCCPMVMVMSCDRVKSRQKSRKRDENAHKWKFKYGEFFDVWGIDFLVPIPVSLEGSSTFSCLSCVDLLVEIGRSAIYIASWFDKLDDALWAFSYTFKTPSGATLIRLVYGKACHLPIELEHKAYWALKYCNFDLKSAGDHRKVQMNKLNELQDQAYENSLIYKEKTKKIHDSKIKNRVFNVGDRVLLFNSRLKIFSGKLKTRWTRPFTVTQVFPYGTVELSQINRPNFKVNSHRLKHYFRGDIPPMVVPDLQTFPMNH</sequence>
<dbReference type="PANTHER" id="PTHR24559">
    <property type="entry name" value="TRANSPOSON TY3-I GAG-POL POLYPROTEIN"/>
    <property type="match status" value="1"/>
</dbReference>
<dbReference type="CDD" id="cd01647">
    <property type="entry name" value="RT_LTR"/>
    <property type="match status" value="1"/>
</dbReference>
<dbReference type="Gene3D" id="3.30.70.270">
    <property type="match status" value="1"/>
</dbReference>
<dbReference type="Gene3D" id="3.10.10.10">
    <property type="entry name" value="HIV Type 1 Reverse Transcriptase, subunit A, domain 1"/>
    <property type="match status" value="1"/>
</dbReference>
<dbReference type="Pfam" id="PF00078">
    <property type="entry name" value="RVT_1"/>
    <property type="match status" value="1"/>
</dbReference>